<feature type="domain" description="PAS" evidence="8">
    <location>
        <begin position="173"/>
        <end position="251"/>
    </location>
</feature>
<dbReference type="SMART" id="SM00382">
    <property type="entry name" value="AAA"/>
    <property type="match status" value="1"/>
</dbReference>
<evidence type="ECO:0000256" key="1">
    <source>
        <dbReference type="ARBA" id="ARBA00022741"/>
    </source>
</evidence>
<dbReference type="AlphaFoldDB" id="A0A8G2C3F4"/>
<evidence type="ECO:0000259" key="7">
    <source>
        <dbReference type="PROSITE" id="PS50045"/>
    </source>
</evidence>
<dbReference type="PANTHER" id="PTHR32071">
    <property type="entry name" value="TRANSCRIPTIONAL REGULATORY PROTEIN"/>
    <property type="match status" value="1"/>
</dbReference>
<gene>
    <name evidence="10" type="ORF">SAMN05421830_106194</name>
</gene>
<keyword evidence="5" id="KW-0010">Activator</keyword>
<dbReference type="PROSITE" id="PS50113">
    <property type="entry name" value="PAC"/>
    <property type="match status" value="1"/>
</dbReference>
<keyword evidence="2" id="KW-0067">ATP-binding</keyword>
<dbReference type="PROSITE" id="PS50112">
    <property type="entry name" value="PAS"/>
    <property type="match status" value="1"/>
</dbReference>
<evidence type="ECO:0000256" key="4">
    <source>
        <dbReference type="ARBA" id="ARBA00023125"/>
    </source>
</evidence>
<reference evidence="10 11" key="1">
    <citation type="submission" date="2016-10" db="EMBL/GenBank/DDBJ databases">
        <authorList>
            <person name="Varghese N."/>
            <person name="Submissions S."/>
        </authorList>
    </citation>
    <scope>NUCLEOTIDE SEQUENCE [LARGE SCALE GENOMIC DNA]</scope>
    <source>
        <strain evidence="10 11">DSM 1741</strain>
    </source>
</reference>
<dbReference type="NCBIfam" id="TIGR00229">
    <property type="entry name" value="sensory_box"/>
    <property type="match status" value="1"/>
</dbReference>
<dbReference type="Proteomes" id="UP000199581">
    <property type="component" value="Unassembled WGS sequence"/>
</dbReference>
<dbReference type="GO" id="GO:0006355">
    <property type="term" value="P:regulation of DNA-templated transcription"/>
    <property type="evidence" value="ECO:0007669"/>
    <property type="project" value="InterPro"/>
</dbReference>
<dbReference type="GO" id="GO:0005524">
    <property type="term" value="F:ATP binding"/>
    <property type="evidence" value="ECO:0007669"/>
    <property type="project" value="UniProtKB-KW"/>
</dbReference>
<dbReference type="InterPro" id="IPR013655">
    <property type="entry name" value="PAS_fold_3"/>
</dbReference>
<keyword evidence="6" id="KW-0804">Transcription</keyword>
<dbReference type="Pfam" id="PF08447">
    <property type="entry name" value="PAS_3"/>
    <property type="match status" value="1"/>
</dbReference>
<dbReference type="SUPFAM" id="SSF46689">
    <property type="entry name" value="Homeodomain-like"/>
    <property type="match status" value="1"/>
</dbReference>
<name>A0A8G2C3F4_DESNO</name>
<proteinExistence type="predicted"/>
<dbReference type="PROSITE" id="PS00675">
    <property type="entry name" value="SIGMA54_INTERACT_1"/>
    <property type="match status" value="1"/>
</dbReference>
<evidence type="ECO:0000259" key="8">
    <source>
        <dbReference type="PROSITE" id="PS50112"/>
    </source>
</evidence>
<dbReference type="SUPFAM" id="SSF55785">
    <property type="entry name" value="PYP-like sensor domain (PAS domain)"/>
    <property type="match status" value="1"/>
</dbReference>
<organism evidence="10 11">
    <name type="scientific">Desulfomicrobium norvegicum (strain DSM 1741 / NCIMB 8310)</name>
    <name type="common">Desulfovibrio baculatus (strain Norway 4)</name>
    <name type="synonym">Desulfovibrio desulfuricans (strain Norway 4)</name>
    <dbReference type="NCBI Taxonomy" id="52561"/>
    <lineage>
        <taxon>Bacteria</taxon>
        <taxon>Pseudomonadati</taxon>
        <taxon>Thermodesulfobacteriota</taxon>
        <taxon>Desulfovibrionia</taxon>
        <taxon>Desulfovibrionales</taxon>
        <taxon>Desulfomicrobiaceae</taxon>
        <taxon>Desulfomicrobium</taxon>
    </lineage>
</organism>
<dbReference type="CDD" id="cd00130">
    <property type="entry name" value="PAS"/>
    <property type="match status" value="1"/>
</dbReference>
<dbReference type="InterPro" id="IPR025662">
    <property type="entry name" value="Sigma_54_int_dom_ATP-bd_1"/>
</dbReference>
<dbReference type="InterPro" id="IPR000014">
    <property type="entry name" value="PAS"/>
</dbReference>
<evidence type="ECO:0000256" key="2">
    <source>
        <dbReference type="ARBA" id="ARBA00022840"/>
    </source>
</evidence>
<dbReference type="SUPFAM" id="SSF55781">
    <property type="entry name" value="GAF domain-like"/>
    <property type="match status" value="1"/>
</dbReference>
<feature type="domain" description="Sigma-54 factor interaction" evidence="7">
    <location>
        <begin position="338"/>
        <end position="567"/>
    </location>
</feature>
<dbReference type="CDD" id="cd00009">
    <property type="entry name" value="AAA"/>
    <property type="match status" value="1"/>
</dbReference>
<dbReference type="PANTHER" id="PTHR32071:SF117">
    <property type="entry name" value="PTS-DEPENDENT DIHYDROXYACETONE KINASE OPERON REGULATORY PROTEIN-RELATED"/>
    <property type="match status" value="1"/>
</dbReference>
<dbReference type="InterPro" id="IPR003593">
    <property type="entry name" value="AAA+_ATPase"/>
</dbReference>
<dbReference type="InterPro" id="IPR000700">
    <property type="entry name" value="PAS-assoc_C"/>
</dbReference>
<dbReference type="InterPro" id="IPR029016">
    <property type="entry name" value="GAF-like_dom_sf"/>
</dbReference>
<dbReference type="Gene3D" id="3.30.450.40">
    <property type="match status" value="1"/>
</dbReference>
<dbReference type="PROSITE" id="PS00688">
    <property type="entry name" value="SIGMA54_INTERACT_3"/>
    <property type="match status" value="1"/>
</dbReference>
<dbReference type="Gene3D" id="1.10.10.60">
    <property type="entry name" value="Homeodomain-like"/>
    <property type="match status" value="1"/>
</dbReference>
<dbReference type="InterPro" id="IPR025944">
    <property type="entry name" value="Sigma_54_int_dom_CS"/>
</dbReference>
<dbReference type="Pfam" id="PF25601">
    <property type="entry name" value="AAA_lid_14"/>
    <property type="match status" value="1"/>
</dbReference>
<dbReference type="Gene3D" id="1.10.8.60">
    <property type="match status" value="1"/>
</dbReference>
<dbReference type="SMART" id="SM00091">
    <property type="entry name" value="PAS"/>
    <property type="match status" value="1"/>
</dbReference>
<dbReference type="PROSITE" id="PS50045">
    <property type="entry name" value="SIGMA54_INTERACT_4"/>
    <property type="match status" value="1"/>
</dbReference>
<keyword evidence="3" id="KW-0805">Transcription regulation</keyword>
<keyword evidence="4" id="KW-0238">DNA-binding</keyword>
<dbReference type="Gene3D" id="3.30.450.20">
    <property type="entry name" value="PAS domain"/>
    <property type="match status" value="1"/>
</dbReference>
<dbReference type="Pfam" id="PF00158">
    <property type="entry name" value="Sigma54_activat"/>
    <property type="match status" value="1"/>
</dbReference>
<dbReference type="InterPro" id="IPR058031">
    <property type="entry name" value="AAA_lid_NorR"/>
</dbReference>
<dbReference type="OrthoDB" id="9763792at2"/>
<keyword evidence="11" id="KW-1185">Reference proteome</keyword>
<evidence type="ECO:0000313" key="11">
    <source>
        <dbReference type="Proteomes" id="UP000199581"/>
    </source>
</evidence>
<dbReference type="SUPFAM" id="SSF52540">
    <property type="entry name" value="P-loop containing nucleoside triphosphate hydrolases"/>
    <property type="match status" value="1"/>
</dbReference>
<evidence type="ECO:0000256" key="6">
    <source>
        <dbReference type="ARBA" id="ARBA00023163"/>
    </source>
</evidence>
<comment type="caution">
    <text evidence="10">The sequence shown here is derived from an EMBL/GenBank/DDBJ whole genome shotgun (WGS) entry which is preliminary data.</text>
</comment>
<dbReference type="InterPro" id="IPR027417">
    <property type="entry name" value="P-loop_NTPase"/>
</dbReference>
<sequence length="642" mass="72634">MIEIKILQDLSYRISARLVRACSKNMEQSIMESLEEIGEKLGADRVGIIGLEEDSVMARILYAWYSSGASVVSAEMNLAVHFPWAYEVMFRRGQVHSVPRLSDLPPQGHVDRVSHESIGTKTLLGVPLATGGQFFYILVLNATRAEMKWPEEIVPVVRMIGDMLVCALQRRKSEITLRTLLERQYLAANSADVGLWEYYPKTEHFWVTDKVQEHFGLPPAPYVSRDALLQRIHPEDRVKVLGALQELMETEKDVSVEYRLQDQDGSIRWMFSQGRVVHIESQDGPRPMGVTLDITTRKSIALKLEAKVCEVEELRLQLEKENEFLRYEAAVNPDQAEVLGSCEKMRAIMNQAHQVARTGSTVLLTGETGTGKGLIAQTIHRLSDRARRAMVKVNCAALPGALVESELFGREKGAFTGALSKQKGRFEIADGSTLFLDEIAEMPLETQAKLLRVLQDGEFERLGSPHTIKVDVRLIAATNRDLEEEVRCGRFRRDLYYRLNVFPIHVPPLRERIEDIPQLVWEFVGEFGERMGKKMRRISARDMSALQSYPWPGNIRELRNVIEHSLIVSQGDTLEVQRLSPGPQTSEVPKSLEEMEIEHIQFILSMTRGRIKGPQGAAAILKINPSTLYSRMRKLGIPTQLT</sequence>
<dbReference type="RefSeq" id="WP_092192280.1">
    <property type="nucleotide sequence ID" value="NZ_FOTO01000006.1"/>
</dbReference>
<accession>A0A8G2C3F4</accession>
<protein>
    <submittedName>
        <fullName evidence="10">PAS domain S-box-containing protein</fullName>
    </submittedName>
</protein>
<dbReference type="Gene3D" id="3.40.50.300">
    <property type="entry name" value="P-loop containing nucleotide triphosphate hydrolases"/>
    <property type="match status" value="1"/>
</dbReference>
<feature type="domain" description="PAC" evidence="9">
    <location>
        <begin position="254"/>
        <end position="306"/>
    </location>
</feature>
<evidence type="ECO:0000256" key="5">
    <source>
        <dbReference type="ARBA" id="ARBA00023159"/>
    </source>
</evidence>
<dbReference type="InterPro" id="IPR035965">
    <property type="entry name" value="PAS-like_dom_sf"/>
</dbReference>
<keyword evidence="1" id="KW-0547">Nucleotide-binding</keyword>
<dbReference type="FunFam" id="3.40.50.300:FF:000006">
    <property type="entry name" value="DNA-binding transcriptional regulator NtrC"/>
    <property type="match status" value="1"/>
</dbReference>
<dbReference type="EMBL" id="FOTO01000006">
    <property type="protein sequence ID" value="SFL79729.1"/>
    <property type="molecule type" value="Genomic_DNA"/>
</dbReference>
<dbReference type="GO" id="GO:0003677">
    <property type="term" value="F:DNA binding"/>
    <property type="evidence" value="ECO:0007669"/>
    <property type="project" value="UniProtKB-KW"/>
</dbReference>
<evidence type="ECO:0000259" key="9">
    <source>
        <dbReference type="PROSITE" id="PS50113"/>
    </source>
</evidence>
<dbReference type="InterPro" id="IPR002078">
    <property type="entry name" value="Sigma_54_int"/>
</dbReference>
<dbReference type="InterPro" id="IPR009057">
    <property type="entry name" value="Homeodomain-like_sf"/>
</dbReference>
<evidence type="ECO:0000313" key="10">
    <source>
        <dbReference type="EMBL" id="SFL79729.1"/>
    </source>
</evidence>
<evidence type="ECO:0000256" key="3">
    <source>
        <dbReference type="ARBA" id="ARBA00023015"/>
    </source>
</evidence>